<gene>
    <name evidence="2" type="ORF">ATC70_005196</name>
</gene>
<reference evidence="2 3" key="1">
    <citation type="submission" date="2022-11" db="EMBL/GenBank/DDBJ databases">
        <title>Mucor velutinosus strain NIH1002 WGS.</title>
        <authorList>
            <person name="Subramanian P."/>
            <person name="Mullikin J.C."/>
            <person name="Segre J.A."/>
            <person name="Zelazny A.M."/>
        </authorList>
    </citation>
    <scope>NUCLEOTIDE SEQUENCE [LARGE SCALE GENOMIC DNA]</scope>
    <source>
        <strain evidence="2 3">NIH1002</strain>
    </source>
</reference>
<dbReference type="Proteomes" id="UP001304243">
    <property type="component" value="Unassembled WGS sequence"/>
</dbReference>
<dbReference type="GeneID" id="89948882"/>
<proteinExistence type="predicted"/>
<keyword evidence="3" id="KW-1185">Reference proteome</keyword>
<keyword evidence="1" id="KW-0732">Signal</keyword>
<accession>A0AAN7D5Y1</accession>
<protein>
    <submittedName>
        <fullName evidence="2">Uncharacterized protein</fullName>
    </submittedName>
</protein>
<dbReference type="RefSeq" id="XP_064677429.1">
    <property type="nucleotide sequence ID" value="XM_064824493.1"/>
</dbReference>
<dbReference type="AlphaFoldDB" id="A0AAN7D5Y1"/>
<organism evidence="2 3">
    <name type="scientific">Mucor velutinosus</name>
    <dbReference type="NCBI Taxonomy" id="708070"/>
    <lineage>
        <taxon>Eukaryota</taxon>
        <taxon>Fungi</taxon>
        <taxon>Fungi incertae sedis</taxon>
        <taxon>Mucoromycota</taxon>
        <taxon>Mucoromycotina</taxon>
        <taxon>Mucoromycetes</taxon>
        <taxon>Mucorales</taxon>
        <taxon>Mucorineae</taxon>
        <taxon>Mucoraceae</taxon>
        <taxon>Mucor</taxon>
    </lineage>
</organism>
<comment type="caution">
    <text evidence="2">The sequence shown here is derived from an EMBL/GenBank/DDBJ whole genome shotgun (WGS) entry which is preliminary data.</text>
</comment>
<evidence type="ECO:0000256" key="1">
    <source>
        <dbReference type="SAM" id="SignalP"/>
    </source>
</evidence>
<name>A0AAN7D5Y1_9FUNG</name>
<dbReference type="EMBL" id="JASEJX010000033">
    <property type="protein sequence ID" value="KAK4510763.1"/>
    <property type="molecule type" value="Genomic_DNA"/>
</dbReference>
<feature type="signal peptide" evidence="1">
    <location>
        <begin position="1"/>
        <end position="17"/>
    </location>
</feature>
<evidence type="ECO:0000313" key="3">
    <source>
        <dbReference type="Proteomes" id="UP001304243"/>
    </source>
</evidence>
<feature type="chain" id="PRO_5043028227" evidence="1">
    <location>
        <begin position="18"/>
        <end position="239"/>
    </location>
</feature>
<sequence>MFLIKSLLLSFVASIHCSSIYSSVRIFNFECANPIHQELDIVQALRPNLKTHLQFGYIYSMNSPELDMSADISIEHLAQNNWIPSKVPAILSGISYSESSPKLILTSRISKSNANKLDLASLDSVNIEFGTFGYDKSKKKWHSSLKTGSLGGIQGKVTKSKIVYQQDGRDSHYELVMEMVPLKNDDQVQYLSYAHDGLSSDLRMKWGGFARNQCSKVVKTSASSRRDYFNEIIESAVLL</sequence>
<evidence type="ECO:0000313" key="2">
    <source>
        <dbReference type="EMBL" id="KAK4510763.1"/>
    </source>
</evidence>